<dbReference type="SUPFAM" id="SSF53300">
    <property type="entry name" value="vWA-like"/>
    <property type="match status" value="1"/>
</dbReference>
<feature type="transmembrane region" description="Helical" evidence="1">
    <location>
        <begin position="42"/>
        <end position="64"/>
    </location>
</feature>
<evidence type="ECO:0000313" key="3">
    <source>
        <dbReference type="Proteomes" id="UP000313066"/>
    </source>
</evidence>
<dbReference type="Proteomes" id="UP000313066">
    <property type="component" value="Unassembled WGS sequence"/>
</dbReference>
<dbReference type="InterPro" id="IPR036465">
    <property type="entry name" value="vWFA_dom_sf"/>
</dbReference>
<accession>A0A5N6BWF2</accession>
<keyword evidence="1" id="KW-0472">Membrane</keyword>
<evidence type="ECO:0000256" key="1">
    <source>
        <dbReference type="SAM" id="Phobius"/>
    </source>
</evidence>
<name>A0A5N6BWF2_9ACTN</name>
<dbReference type="Gene3D" id="3.40.50.410">
    <property type="entry name" value="von Willebrand factor, type A domain"/>
    <property type="match status" value="1"/>
</dbReference>
<evidence type="ECO:0000313" key="2">
    <source>
        <dbReference type="EMBL" id="KAB8184834.1"/>
    </source>
</evidence>
<dbReference type="EMBL" id="VDMA02000006">
    <property type="protein sequence ID" value="KAB8184834.1"/>
    <property type="molecule type" value="Genomic_DNA"/>
</dbReference>
<keyword evidence="1" id="KW-1133">Transmembrane helix</keyword>
<sequence length="383" mass="41036">MSQDTDTGPDEVRQEARVFGLGWILQAGRDLIIHLAVDFKPLVLAVAAAALIAGGGWATVNWLIPALSPAYKTQFLIDTSADATDIAGALGTAVGNSGDDDALGLRSFGGECGRDGNTTRLVDFGTGNRGRIADAARRVPAGGRPTLVKGIVEAAGDFSGFWPLRATQVNRVVVVTRHGADACDAEYAEDEIRQRIASAGLKIQFRLVGYRVPDDQRDRLSRIASAAGAPEPVFTETPEQLRVALDWLTNTEPVRTNAYEVIRILDPTAKRVDAAVTAIGAGRLDVAERELDRAGTGDADAQLKVLADRARTPATRDIQRRAIGLRDLQKELVPAARDLLDAARSRTVAPTDYSAIADRYNDEVDAMNRALAALRLTLPKAPR</sequence>
<keyword evidence="3" id="KW-1185">Reference proteome</keyword>
<proteinExistence type="predicted"/>
<comment type="caution">
    <text evidence="2">The sequence shown here is derived from an EMBL/GenBank/DDBJ whole genome shotgun (WGS) entry which is preliminary data.</text>
</comment>
<protein>
    <submittedName>
        <fullName evidence="2">VWA domain-containing protein</fullName>
    </submittedName>
</protein>
<dbReference type="RefSeq" id="WP_139574602.1">
    <property type="nucleotide sequence ID" value="NZ_VDMA02000006.1"/>
</dbReference>
<reference evidence="2 3" key="1">
    <citation type="submission" date="2019-10" db="EMBL/GenBank/DDBJ databases">
        <title>Nonomuraea sp. nov., isolated from Phyllanthus amarus.</title>
        <authorList>
            <person name="Klykleung N."/>
            <person name="Tanasupawat S."/>
        </authorList>
    </citation>
    <scope>NUCLEOTIDE SEQUENCE [LARGE SCALE GENOMIC DNA]</scope>
    <source>
        <strain evidence="2 3">CR1-09</strain>
    </source>
</reference>
<organism evidence="2 3">
    <name type="scientific">Microbispora catharanthi</name>
    <dbReference type="NCBI Taxonomy" id="1712871"/>
    <lineage>
        <taxon>Bacteria</taxon>
        <taxon>Bacillati</taxon>
        <taxon>Actinomycetota</taxon>
        <taxon>Actinomycetes</taxon>
        <taxon>Streptosporangiales</taxon>
        <taxon>Streptosporangiaceae</taxon>
        <taxon>Microbispora</taxon>
    </lineage>
</organism>
<dbReference type="AlphaFoldDB" id="A0A5N6BWF2"/>
<gene>
    <name evidence="2" type="ORF">FH610_012995</name>
</gene>
<keyword evidence="1" id="KW-0812">Transmembrane</keyword>